<sequence>MPIEGPISVNYHLYKPCNYHCQFCFATFTDIEGSLDIAAQHRLLRRLREAGCEKINFAGGEPTLYRGLGELLHAARDLGFVTAIITNGARLAALLDSHSDDIDWVGLSIDSAVEGVQASLGRGRGDHVATSRRLALAVHDAGIKLKLNTVVTARTWQEDMRPLIRDLRPHRWKVFQVLPVGGQNDNKVDSLLISPAQFASFVARHTDLPARLAPVVEDNAAMTGSYAMIDPLGRFFSNVAGHHTYSRPILDVGVATALQESRFMPHRLIRRGGVYSW</sequence>
<dbReference type="InterPro" id="IPR051196">
    <property type="entry name" value="RSAD2/Viperin_antiviral"/>
</dbReference>
<keyword evidence="4" id="KW-0479">Metal-binding</keyword>
<dbReference type="Pfam" id="PF04055">
    <property type="entry name" value="Radical_SAM"/>
    <property type="match status" value="1"/>
</dbReference>
<evidence type="ECO:0000256" key="2">
    <source>
        <dbReference type="ARBA" id="ARBA00022485"/>
    </source>
</evidence>
<evidence type="ECO:0000256" key="8">
    <source>
        <dbReference type="ARBA" id="ARBA00039667"/>
    </source>
</evidence>
<dbReference type="InterPro" id="IPR007197">
    <property type="entry name" value="rSAM"/>
</dbReference>
<dbReference type="SFLD" id="SFLDG01067">
    <property type="entry name" value="SPASM/twitch_domain_containing"/>
    <property type="match status" value="1"/>
</dbReference>
<proteinExistence type="predicted"/>
<evidence type="ECO:0000256" key="3">
    <source>
        <dbReference type="ARBA" id="ARBA00022691"/>
    </source>
</evidence>
<feature type="domain" description="Radical SAM core" evidence="9">
    <location>
        <begin position="3"/>
        <end position="211"/>
    </location>
</feature>
<comment type="cofactor">
    <cofactor evidence="1">
        <name>[4Fe-4S] cluster</name>
        <dbReference type="ChEBI" id="CHEBI:49883"/>
    </cofactor>
</comment>
<reference evidence="10 11" key="1">
    <citation type="submission" date="2022-11" db="EMBL/GenBank/DDBJ databases">
        <title>Minimal conservation of predation-associated metabolite biosynthetic gene clusters underscores biosynthetic potential of Myxococcota including descriptions for ten novel species: Archangium lansinium sp. nov., Myxococcus landrumus sp. nov., Nannocystis bai.</title>
        <authorList>
            <person name="Ahearne A."/>
            <person name="Stevens C."/>
            <person name="Dowd S."/>
        </authorList>
    </citation>
    <scope>NUCLEOTIDE SEQUENCE [LARGE SCALE GENOMIC DNA]</scope>
    <source>
        <strain evidence="10 11">BB15-2</strain>
    </source>
</reference>
<gene>
    <name evidence="10" type="ORF">POL25_32505</name>
</gene>
<keyword evidence="6" id="KW-0411">Iron-sulfur</keyword>
<dbReference type="SFLD" id="SFLDS00029">
    <property type="entry name" value="Radical_SAM"/>
    <property type="match status" value="1"/>
</dbReference>
<evidence type="ECO:0000256" key="6">
    <source>
        <dbReference type="ARBA" id="ARBA00023014"/>
    </source>
</evidence>
<keyword evidence="3" id="KW-0949">S-adenosyl-L-methionine</keyword>
<keyword evidence="7" id="KW-0051">Antiviral defense</keyword>
<accession>A0ABT5E730</accession>
<dbReference type="SFLD" id="SFLDG01088">
    <property type="entry name" value="antiviral_proteins"/>
    <property type="match status" value="1"/>
</dbReference>
<dbReference type="SMART" id="SM00729">
    <property type="entry name" value="Elp3"/>
    <property type="match status" value="1"/>
</dbReference>
<evidence type="ECO:0000256" key="1">
    <source>
        <dbReference type="ARBA" id="ARBA00001966"/>
    </source>
</evidence>
<keyword evidence="11" id="KW-1185">Reference proteome</keyword>
<dbReference type="InterPro" id="IPR013785">
    <property type="entry name" value="Aldolase_TIM"/>
</dbReference>
<dbReference type="InterPro" id="IPR006638">
    <property type="entry name" value="Elp3/MiaA/NifB-like_rSAM"/>
</dbReference>
<evidence type="ECO:0000259" key="9">
    <source>
        <dbReference type="PROSITE" id="PS51918"/>
    </source>
</evidence>
<keyword evidence="5" id="KW-0408">Iron</keyword>
<keyword evidence="2" id="KW-0004">4Fe-4S</keyword>
<protein>
    <recommendedName>
        <fullName evidence="8">S-adenosylmethionine-dependent nucleotide dehydratase</fullName>
    </recommendedName>
</protein>
<dbReference type="RefSeq" id="WP_272090181.1">
    <property type="nucleotide sequence ID" value="NZ_JAQNDL010000003.1"/>
</dbReference>
<evidence type="ECO:0000256" key="7">
    <source>
        <dbReference type="ARBA" id="ARBA00023118"/>
    </source>
</evidence>
<dbReference type="Gene3D" id="3.20.20.70">
    <property type="entry name" value="Aldolase class I"/>
    <property type="match status" value="1"/>
</dbReference>
<organism evidence="10 11">
    <name type="scientific">Nannocystis bainbridge</name>
    <dbReference type="NCBI Taxonomy" id="2995303"/>
    <lineage>
        <taxon>Bacteria</taxon>
        <taxon>Pseudomonadati</taxon>
        <taxon>Myxococcota</taxon>
        <taxon>Polyangia</taxon>
        <taxon>Nannocystales</taxon>
        <taxon>Nannocystaceae</taxon>
        <taxon>Nannocystis</taxon>
    </lineage>
</organism>
<dbReference type="EMBL" id="JAQNDL010000003">
    <property type="protein sequence ID" value="MDC0721676.1"/>
    <property type="molecule type" value="Genomic_DNA"/>
</dbReference>
<dbReference type="CDD" id="cd01335">
    <property type="entry name" value="Radical_SAM"/>
    <property type="match status" value="1"/>
</dbReference>
<dbReference type="PANTHER" id="PTHR21339">
    <property type="entry name" value="RADICAL S-ADENOSYL METHIONINE DOMAIN-CONTAINING PROTEIN 2"/>
    <property type="match status" value="1"/>
</dbReference>
<dbReference type="NCBIfam" id="NF038283">
    <property type="entry name" value="viperin_w_prok"/>
    <property type="match status" value="1"/>
</dbReference>
<evidence type="ECO:0000313" key="11">
    <source>
        <dbReference type="Proteomes" id="UP001221686"/>
    </source>
</evidence>
<dbReference type="Proteomes" id="UP001221686">
    <property type="component" value="Unassembled WGS sequence"/>
</dbReference>
<dbReference type="InterPro" id="IPR058240">
    <property type="entry name" value="rSAM_sf"/>
</dbReference>
<evidence type="ECO:0000256" key="5">
    <source>
        <dbReference type="ARBA" id="ARBA00023004"/>
    </source>
</evidence>
<dbReference type="PROSITE" id="PS51918">
    <property type="entry name" value="RADICAL_SAM"/>
    <property type="match status" value="1"/>
</dbReference>
<name>A0ABT5E730_9BACT</name>
<dbReference type="PANTHER" id="PTHR21339:SF0">
    <property type="entry name" value="S-ADENOSYLMETHIONINE-DEPENDENT NUCLEOTIDE DEHYDRATASE RSAD2"/>
    <property type="match status" value="1"/>
</dbReference>
<comment type="caution">
    <text evidence="10">The sequence shown here is derived from an EMBL/GenBank/DDBJ whole genome shotgun (WGS) entry which is preliminary data.</text>
</comment>
<dbReference type="SUPFAM" id="SSF102114">
    <property type="entry name" value="Radical SAM enzymes"/>
    <property type="match status" value="1"/>
</dbReference>
<evidence type="ECO:0000313" key="10">
    <source>
        <dbReference type="EMBL" id="MDC0721676.1"/>
    </source>
</evidence>
<evidence type="ECO:0000256" key="4">
    <source>
        <dbReference type="ARBA" id="ARBA00022723"/>
    </source>
</evidence>